<evidence type="ECO:0000259" key="4">
    <source>
        <dbReference type="PROSITE" id="PS50102"/>
    </source>
</evidence>
<comment type="caution">
    <text evidence="5">The sequence shown here is derived from an EMBL/GenBank/DDBJ whole genome shotgun (WGS) entry which is preliminary data.</text>
</comment>
<feature type="region of interest" description="Disordered" evidence="3">
    <location>
        <begin position="227"/>
        <end position="270"/>
    </location>
</feature>
<feature type="domain" description="RRM" evidence="4">
    <location>
        <begin position="142"/>
        <end position="219"/>
    </location>
</feature>
<feature type="compositionally biased region" description="Basic and acidic residues" evidence="3">
    <location>
        <begin position="1"/>
        <end position="18"/>
    </location>
</feature>
<dbReference type="Gene3D" id="3.30.70.330">
    <property type="match status" value="1"/>
</dbReference>
<proteinExistence type="predicted"/>
<dbReference type="SMART" id="SM00360">
    <property type="entry name" value="RRM"/>
    <property type="match status" value="1"/>
</dbReference>
<evidence type="ECO:0000256" key="1">
    <source>
        <dbReference type="ARBA" id="ARBA00022884"/>
    </source>
</evidence>
<dbReference type="InterPro" id="IPR035979">
    <property type="entry name" value="RBD_domain_sf"/>
</dbReference>
<dbReference type="InParanoid" id="A0A1Y1YH25"/>
<gene>
    <name evidence="5" type="ORF">K493DRAFT_336601</name>
</gene>
<dbReference type="InterPro" id="IPR012677">
    <property type="entry name" value="Nucleotide-bd_a/b_plait_sf"/>
</dbReference>
<dbReference type="PANTHER" id="PTHR19965">
    <property type="entry name" value="RNA AND EXPORT FACTOR BINDING PROTEIN"/>
    <property type="match status" value="1"/>
</dbReference>
<feature type="compositionally biased region" description="Basic and acidic residues" evidence="3">
    <location>
        <begin position="69"/>
        <end position="83"/>
    </location>
</feature>
<dbReference type="EMBL" id="MCFE01000135">
    <property type="protein sequence ID" value="ORX97331.1"/>
    <property type="molecule type" value="Genomic_DNA"/>
</dbReference>
<dbReference type="PANTHER" id="PTHR19965:SF82">
    <property type="entry name" value="THO COMPLEX SUBUNIT 4"/>
    <property type="match status" value="1"/>
</dbReference>
<feature type="compositionally biased region" description="Polar residues" evidence="3">
    <location>
        <begin position="45"/>
        <end position="56"/>
    </location>
</feature>
<organism evidence="5 6">
    <name type="scientific">Basidiobolus meristosporus CBS 931.73</name>
    <dbReference type="NCBI Taxonomy" id="1314790"/>
    <lineage>
        <taxon>Eukaryota</taxon>
        <taxon>Fungi</taxon>
        <taxon>Fungi incertae sedis</taxon>
        <taxon>Zoopagomycota</taxon>
        <taxon>Entomophthoromycotina</taxon>
        <taxon>Basidiobolomycetes</taxon>
        <taxon>Basidiobolales</taxon>
        <taxon>Basidiobolaceae</taxon>
        <taxon>Basidiobolus</taxon>
    </lineage>
</organism>
<dbReference type="GO" id="GO:0003729">
    <property type="term" value="F:mRNA binding"/>
    <property type="evidence" value="ECO:0007669"/>
    <property type="project" value="TreeGrafter"/>
</dbReference>
<evidence type="ECO:0000256" key="3">
    <source>
        <dbReference type="SAM" id="MobiDB-lite"/>
    </source>
</evidence>
<evidence type="ECO:0000313" key="5">
    <source>
        <dbReference type="EMBL" id="ORX97331.1"/>
    </source>
</evidence>
<dbReference type="Pfam" id="PF00076">
    <property type="entry name" value="RRM_1"/>
    <property type="match status" value="1"/>
</dbReference>
<dbReference type="InterPro" id="IPR000504">
    <property type="entry name" value="RRM_dom"/>
</dbReference>
<feature type="compositionally biased region" description="Polar residues" evidence="3">
    <location>
        <begin position="229"/>
        <end position="239"/>
    </location>
</feature>
<dbReference type="SUPFAM" id="SSF54928">
    <property type="entry name" value="RNA-binding domain, RBD"/>
    <property type="match status" value="1"/>
</dbReference>
<dbReference type="InterPro" id="IPR051229">
    <property type="entry name" value="ALYREF_mRNA_export"/>
</dbReference>
<keyword evidence="1 2" id="KW-0694">RNA-binding</keyword>
<dbReference type="STRING" id="1314790.A0A1Y1YH25"/>
<protein>
    <recommendedName>
        <fullName evidence="4">RRM domain-containing protein</fullName>
    </recommendedName>
</protein>
<sequence>MDRIDMSLDDIIKQDKVPKKQGNPNSRAGSQKNSRGGGAIRSHQAGRQATKASTRPYTKKTRGDTNVPWKHDLFTKANPETKSKPVVSRNANVSRSVALATSAAVRSVQLGGKSGKGDSSIKIKGVTSTPQQISIRGEAGPATILISNLDRGASAQDIQAIFSQFGEIRKCTLLYDQNSRPTGNAEIIYSLKASAQKAINKLNNVIADGRTLSIILKDTGSKGAASYRLGNQKQQSAASGSGKLYSDRLPAKSNNGGKKAGRQPSFSVRM</sequence>
<evidence type="ECO:0000313" key="6">
    <source>
        <dbReference type="Proteomes" id="UP000193498"/>
    </source>
</evidence>
<keyword evidence="6" id="KW-1185">Reference proteome</keyword>
<evidence type="ECO:0000256" key="2">
    <source>
        <dbReference type="PROSITE-ProRule" id="PRU00176"/>
    </source>
</evidence>
<feature type="region of interest" description="Disordered" evidence="3">
    <location>
        <begin position="1"/>
        <end position="89"/>
    </location>
</feature>
<dbReference type="AlphaFoldDB" id="A0A1Y1YH25"/>
<feature type="compositionally biased region" description="Polar residues" evidence="3">
    <location>
        <begin position="22"/>
        <end position="34"/>
    </location>
</feature>
<reference evidence="5 6" key="1">
    <citation type="submission" date="2016-07" db="EMBL/GenBank/DDBJ databases">
        <title>Pervasive Adenine N6-methylation of Active Genes in Fungi.</title>
        <authorList>
            <consortium name="DOE Joint Genome Institute"/>
            <person name="Mondo S.J."/>
            <person name="Dannebaum R.O."/>
            <person name="Kuo R.C."/>
            <person name="Labutti K."/>
            <person name="Haridas S."/>
            <person name="Kuo A."/>
            <person name="Salamov A."/>
            <person name="Ahrendt S.R."/>
            <person name="Lipzen A."/>
            <person name="Sullivan W."/>
            <person name="Andreopoulos W.B."/>
            <person name="Clum A."/>
            <person name="Lindquist E."/>
            <person name="Daum C."/>
            <person name="Ramamoorthy G.K."/>
            <person name="Gryganskyi A."/>
            <person name="Culley D."/>
            <person name="Magnuson J.K."/>
            <person name="James T.Y."/>
            <person name="O'Malley M.A."/>
            <person name="Stajich J.E."/>
            <person name="Spatafora J.W."/>
            <person name="Visel A."/>
            <person name="Grigoriev I.V."/>
        </authorList>
    </citation>
    <scope>NUCLEOTIDE SEQUENCE [LARGE SCALE GENOMIC DNA]</scope>
    <source>
        <strain evidence="5 6">CBS 931.73</strain>
    </source>
</reference>
<dbReference type="Proteomes" id="UP000193498">
    <property type="component" value="Unassembled WGS sequence"/>
</dbReference>
<dbReference type="PROSITE" id="PS50102">
    <property type="entry name" value="RRM"/>
    <property type="match status" value="1"/>
</dbReference>
<dbReference type="GO" id="GO:0005634">
    <property type="term" value="C:nucleus"/>
    <property type="evidence" value="ECO:0007669"/>
    <property type="project" value="TreeGrafter"/>
</dbReference>
<dbReference type="OrthoDB" id="6159137at2759"/>
<accession>A0A1Y1YH25</accession>
<name>A0A1Y1YH25_9FUNG</name>